<evidence type="ECO:0000256" key="9">
    <source>
        <dbReference type="ARBA" id="ARBA00022989"/>
    </source>
</evidence>
<dbReference type="AlphaFoldDB" id="A0A7W7ZBB5"/>
<dbReference type="PANTHER" id="PTHR14269:SF62">
    <property type="entry name" value="CDP-DIACYLGLYCEROL--GLYCEROL-3-PHOSPHATE 3-PHOSPHATIDYLTRANSFERASE 1, CHLOROPLASTIC"/>
    <property type="match status" value="1"/>
</dbReference>
<dbReference type="RefSeq" id="WP_184214705.1">
    <property type="nucleotide sequence ID" value="NZ_JACHIP010000002.1"/>
</dbReference>
<comment type="caution">
    <text evidence="19">The sequence shown here is derived from an EMBL/GenBank/DDBJ whole genome shotgun (WGS) entry which is preliminary data.</text>
</comment>
<accession>A0A7W7ZBB5</accession>
<evidence type="ECO:0000256" key="7">
    <source>
        <dbReference type="ARBA" id="ARBA00022679"/>
    </source>
</evidence>
<evidence type="ECO:0000256" key="1">
    <source>
        <dbReference type="ARBA" id="ARBA00004141"/>
    </source>
</evidence>
<keyword evidence="6" id="KW-0444">Lipid biosynthesis</keyword>
<keyword evidence="11 18" id="KW-0472">Membrane</keyword>
<comment type="similarity">
    <text evidence="3 16">Belongs to the CDP-alcohol phosphatidyltransferase class-I family.</text>
</comment>
<dbReference type="PROSITE" id="PS00379">
    <property type="entry name" value="CDP_ALCOHOL_P_TRANSF"/>
    <property type="match status" value="1"/>
</dbReference>
<keyword evidence="12" id="KW-0594">Phospholipid biosynthesis</keyword>
<evidence type="ECO:0000256" key="3">
    <source>
        <dbReference type="ARBA" id="ARBA00010441"/>
    </source>
</evidence>
<dbReference type="Proteomes" id="UP000540989">
    <property type="component" value="Unassembled WGS sequence"/>
</dbReference>
<dbReference type="NCBIfam" id="TIGR00560">
    <property type="entry name" value="pgsA"/>
    <property type="match status" value="1"/>
</dbReference>
<evidence type="ECO:0000256" key="11">
    <source>
        <dbReference type="ARBA" id="ARBA00023136"/>
    </source>
</evidence>
<evidence type="ECO:0000313" key="20">
    <source>
        <dbReference type="Proteomes" id="UP000540989"/>
    </source>
</evidence>
<feature type="transmembrane region" description="Helical" evidence="18">
    <location>
        <begin position="174"/>
        <end position="196"/>
    </location>
</feature>
<evidence type="ECO:0000256" key="15">
    <source>
        <dbReference type="NCBIfam" id="TIGR00560"/>
    </source>
</evidence>
<evidence type="ECO:0000256" key="12">
    <source>
        <dbReference type="ARBA" id="ARBA00023209"/>
    </source>
</evidence>
<keyword evidence="8 18" id="KW-0812">Transmembrane</keyword>
<comment type="catalytic activity">
    <reaction evidence="14">
        <text>a CDP-1,2-diacyl-sn-glycerol + sn-glycerol 3-phosphate = a 1,2-diacyl-sn-glycero-3-phospho-(1'-sn-glycero-3'-phosphate) + CMP + H(+)</text>
        <dbReference type="Rhea" id="RHEA:12593"/>
        <dbReference type="ChEBI" id="CHEBI:15378"/>
        <dbReference type="ChEBI" id="CHEBI:57597"/>
        <dbReference type="ChEBI" id="CHEBI:58332"/>
        <dbReference type="ChEBI" id="CHEBI:60110"/>
        <dbReference type="ChEBI" id="CHEBI:60377"/>
        <dbReference type="EC" id="2.7.8.5"/>
    </reaction>
</comment>
<evidence type="ECO:0000256" key="18">
    <source>
        <dbReference type="SAM" id="Phobius"/>
    </source>
</evidence>
<name>A0A7W7ZBB5_9BACT</name>
<dbReference type="InterPro" id="IPR004570">
    <property type="entry name" value="Phosphatidylglycerol_P_synth"/>
</dbReference>
<feature type="transmembrane region" description="Helical" evidence="18">
    <location>
        <begin position="83"/>
        <end position="109"/>
    </location>
</feature>
<evidence type="ECO:0000256" key="10">
    <source>
        <dbReference type="ARBA" id="ARBA00023098"/>
    </source>
</evidence>
<proteinExistence type="inferred from homology"/>
<sequence length="239" mass="26219">MNLPNSITMSRVASVPLLIWILSRGFPFQGHGHSGLLGGEQELIASIVFILASITDGLDGYLARKRKQITTMGILLDPLADKLMVSTAFIILVAYTPGLVPPWIAVLVIGREFLVSGLRSIAAAEGFTIEASEIGKLKTVIQIVSVVASILAHRWDYWLWFPNFHGGYVVGVRFIALTAIYWMCIVSIISAVDYFVGFWKKIDHASDDRRAQKSFVLSRKAKPAAPVVPSGPERTSHIS</sequence>
<dbReference type="PIRSF" id="PIRSF000847">
    <property type="entry name" value="Phos_ph_gly_syn"/>
    <property type="match status" value="1"/>
</dbReference>
<dbReference type="EC" id="2.7.8.5" evidence="4 15"/>
<evidence type="ECO:0000256" key="17">
    <source>
        <dbReference type="SAM" id="MobiDB-lite"/>
    </source>
</evidence>
<dbReference type="GO" id="GO:0008444">
    <property type="term" value="F:CDP-diacylglycerol-glycerol-3-phosphate 3-phosphatidyltransferase activity"/>
    <property type="evidence" value="ECO:0007669"/>
    <property type="project" value="UniProtKB-UniRule"/>
</dbReference>
<keyword evidence="20" id="KW-1185">Reference proteome</keyword>
<dbReference type="InterPro" id="IPR048254">
    <property type="entry name" value="CDP_ALCOHOL_P_TRANSF_CS"/>
</dbReference>
<comment type="subcellular location">
    <subcellularLocation>
        <location evidence="1">Membrane</location>
        <topology evidence="1">Multi-pass membrane protein</topology>
    </subcellularLocation>
</comment>
<gene>
    <name evidence="19" type="ORF">HDF16_001322</name>
</gene>
<dbReference type="Pfam" id="PF01066">
    <property type="entry name" value="CDP-OH_P_transf"/>
    <property type="match status" value="1"/>
</dbReference>
<dbReference type="GO" id="GO:0016020">
    <property type="term" value="C:membrane"/>
    <property type="evidence" value="ECO:0007669"/>
    <property type="project" value="UniProtKB-SubCell"/>
</dbReference>
<dbReference type="InterPro" id="IPR043130">
    <property type="entry name" value="CDP-OH_PTrfase_TM_dom"/>
</dbReference>
<evidence type="ECO:0000256" key="6">
    <source>
        <dbReference type="ARBA" id="ARBA00022516"/>
    </source>
</evidence>
<dbReference type="GO" id="GO:0046474">
    <property type="term" value="P:glycerophospholipid biosynthetic process"/>
    <property type="evidence" value="ECO:0007669"/>
    <property type="project" value="TreeGrafter"/>
</dbReference>
<evidence type="ECO:0000256" key="16">
    <source>
        <dbReference type="RuleBase" id="RU003750"/>
    </source>
</evidence>
<reference evidence="19 20" key="1">
    <citation type="submission" date="2020-08" db="EMBL/GenBank/DDBJ databases">
        <title>Genomic Encyclopedia of Type Strains, Phase IV (KMG-V): Genome sequencing to study the core and pangenomes of soil and plant-associated prokaryotes.</title>
        <authorList>
            <person name="Whitman W."/>
        </authorList>
    </citation>
    <scope>NUCLEOTIDE SEQUENCE [LARGE SCALE GENOMIC DNA]</scope>
    <source>
        <strain evidence="19 20">M8UP14</strain>
    </source>
</reference>
<organism evidence="19 20">
    <name type="scientific">Granulicella aggregans</name>
    <dbReference type="NCBI Taxonomy" id="474949"/>
    <lineage>
        <taxon>Bacteria</taxon>
        <taxon>Pseudomonadati</taxon>
        <taxon>Acidobacteriota</taxon>
        <taxon>Terriglobia</taxon>
        <taxon>Terriglobales</taxon>
        <taxon>Acidobacteriaceae</taxon>
        <taxon>Granulicella</taxon>
    </lineage>
</organism>
<evidence type="ECO:0000256" key="13">
    <source>
        <dbReference type="ARBA" id="ARBA00023264"/>
    </source>
</evidence>
<evidence type="ECO:0000256" key="4">
    <source>
        <dbReference type="ARBA" id="ARBA00013170"/>
    </source>
</evidence>
<dbReference type="Gene3D" id="1.20.120.1760">
    <property type="match status" value="1"/>
</dbReference>
<evidence type="ECO:0000256" key="5">
    <source>
        <dbReference type="ARBA" id="ARBA00014944"/>
    </source>
</evidence>
<dbReference type="InterPro" id="IPR050324">
    <property type="entry name" value="CDP-alcohol_PTase-I"/>
</dbReference>
<dbReference type="InterPro" id="IPR000462">
    <property type="entry name" value="CDP-OH_P_trans"/>
</dbReference>
<evidence type="ECO:0000256" key="8">
    <source>
        <dbReference type="ARBA" id="ARBA00022692"/>
    </source>
</evidence>
<protein>
    <recommendedName>
        <fullName evidence="5 15">CDP-diacylglycerol--glycerol-3-phosphate 3-phosphatidyltransferase</fullName>
        <ecNumber evidence="4 15">2.7.8.5</ecNumber>
    </recommendedName>
</protein>
<keyword evidence="9 18" id="KW-1133">Transmembrane helix</keyword>
<keyword evidence="10" id="KW-0443">Lipid metabolism</keyword>
<dbReference type="PANTHER" id="PTHR14269">
    <property type="entry name" value="CDP-DIACYLGLYCEROL--GLYCEROL-3-PHOSPHATE 3-PHOSPHATIDYLTRANSFERASE-RELATED"/>
    <property type="match status" value="1"/>
</dbReference>
<keyword evidence="13" id="KW-1208">Phospholipid metabolism</keyword>
<evidence type="ECO:0000313" key="19">
    <source>
        <dbReference type="EMBL" id="MBB5056637.1"/>
    </source>
</evidence>
<keyword evidence="7 16" id="KW-0808">Transferase</keyword>
<feature type="region of interest" description="Disordered" evidence="17">
    <location>
        <begin position="220"/>
        <end position="239"/>
    </location>
</feature>
<evidence type="ECO:0000256" key="14">
    <source>
        <dbReference type="ARBA" id="ARBA00048586"/>
    </source>
</evidence>
<comment type="pathway">
    <text evidence="2">Phospholipid metabolism; phosphatidylglycerol biosynthesis; phosphatidylglycerol from CDP-diacylglycerol: step 1/2.</text>
</comment>
<dbReference type="EMBL" id="JACHIP010000002">
    <property type="protein sequence ID" value="MBB5056637.1"/>
    <property type="molecule type" value="Genomic_DNA"/>
</dbReference>
<evidence type="ECO:0000256" key="2">
    <source>
        <dbReference type="ARBA" id="ARBA00005042"/>
    </source>
</evidence>
<feature type="transmembrane region" description="Helical" evidence="18">
    <location>
        <begin position="43"/>
        <end position="62"/>
    </location>
</feature>